<dbReference type="AlphaFoldDB" id="A0A165BGE0"/>
<sequence length="151" mass="16105">MRHAPSRWTLGTSIAISIDGHILSSLSSTSTDGATDTHETPGRAKDVYHRSATLTVTEQHARKKDGERSSRPTHTSPLAPPCGRRGPSVHKSRLPSCSGPGLAARRLVTRPASLLAAHPRLRPPAHPDPSASSPRRPVDVVHYPAGTVRTS</sequence>
<protein>
    <submittedName>
        <fullName evidence="2">Uncharacterized protein</fullName>
    </submittedName>
</protein>
<gene>
    <name evidence="2" type="ORF">EXIGLDRAFT_780763</name>
</gene>
<feature type="compositionally biased region" description="Basic and acidic residues" evidence="1">
    <location>
        <begin position="35"/>
        <end position="49"/>
    </location>
</feature>
<feature type="region of interest" description="Disordered" evidence="1">
    <location>
        <begin position="28"/>
        <end position="151"/>
    </location>
</feature>
<dbReference type="EMBL" id="KV426466">
    <property type="protein sequence ID" value="KZV80588.1"/>
    <property type="molecule type" value="Genomic_DNA"/>
</dbReference>
<proteinExistence type="predicted"/>
<organism evidence="2 3">
    <name type="scientific">Exidia glandulosa HHB12029</name>
    <dbReference type="NCBI Taxonomy" id="1314781"/>
    <lineage>
        <taxon>Eukaryota</taxon>
        <taxon>Fungi</taxon>
        <taxon>Dikarya</taxon>
        <taxon>Basidiomycota</taxon>
        <taxon>Agaricomycotina</taxon>
        <taxon>Agaricomycetes</taxon>
        <taxon>Auriculariales</taxon>
        <taxon>Exidiaceae</taxon>
        <taxon>Exidia</taxon>
    </lineage>
</organism>
<name>A0A165BGE0_EXIGL</name>
<keyword evidence="3" id="KW-1185">Reference proteome</keyword>
<reference evidence="2 3" key="1">
    <citation type="journal article" date="2016" name="Mol. Biol. Evol.">
        <title>Comparative Genomics of Early-Diverging Mushroom-Forming Fungi Provides Insights into the Origins of Lignocellulose Decay Capabilities.</title>
        <authorList>
            <person name="Nagy L.G."/>
            <person name="Riley R."/>
            <person name="Tritt A."/>
            <person name="Adam C."/>
            <person name="Daum C."/>
            <person name="Floudas D."/>
            <person name="Sun H."/>
            <person name="Yadav J.S."/>
            <person name="Pangilinan J."/>
            <person name="Larsson K.H."/>
            <person name="Matsuura K."/>
            <person name="Barry K."/>
            <person name="Labutti K."/>
            <person name="Kuo R."/>
            <person name="Ohm R.A."/>
            <person name="Bhattacharya S.S."/>
            <person name="Shirouzu T."/>
            <person name="Yoshinaga Y."/>
            <person name="Martin F.M."/>
            <person name="Grigoriev I.V."/>
            <person name="Hibbett D.S."/>
        </authorList>
    </citation>
    <scope>NUCLEOTIDE SEQUENCE [LARGE SCALE GENOMIC DNA]</scope>
    <source>
        <strain evidence="2 3">HHB12029</strain>
    </source>
</reference>
<evidence type="ECO:0000256" key="1">
    <source>
        <dbReference type="SAM" id="MobiDB-lite"/>
    </source>
</evidence>
<evidence type="ECO:0000313" key="3">
    <source>
        <dbReference type="Proteomes" id="UP000077266"/>
    </source>
</evidence>
<evidence type="ECO:0000313" key="2">
    <source>
        <dbReference type="EMBL" id="KZV80588.1"/>
    </source>
</evidence>
<dbReference type="InParanoid" id="A0A165BGE0"/>
<dbReference type="Proteomes" id="UP000077266">
    <property type="component" value="Unassembled WGS sequence"/>
</dbReference>
<accession>A0A165BGE0</accession>